<dbReference type="GO" id="GO:0003676">
    <property type="term" value="F:nucleic acid binding"/>
    <property type="evidence" value="ECO:0007669"/>
    <property type="project" value="InterPro"/>
</dbReference>
<organism evidence="3 4">
    <name type="scientific">Macrococcoides goetzii</name>
    <dbReference type="NCBI Taxonomy" id="1891097"/>
    <lineage>
        <taxon>Bacteria</taxon>
        <taxon>Bacillati</taxon>
        <taxon>Bacillota</taxon>
        <taxon>Bacilli</taxon>
        <taxon>Bacillales</taxon>
        <taxon>Staphylococcaceae</taxon>
        <taxon>Macrococcoides</taxon>
    </lineage>
</organism>
<dbReference type="Gene3D" id="3.90.1640.10">
    <property type="entry name" value="inorganic pyrophosphatase (n-terminal core)"/>
    <property type="match status" value="1"/>
</dbReference>
<evidence type="ECO:0000259" key="2">
    <source>
        <dbReference type="Pfam" id="PF02272"/>
    </source>
</evidence>
<dbReference type="Proteomes" id="UP000229523">
    <property type="component" value="Unassembled WGS sequence"/>
</dbReference>
<dbReference type="InterPro" id="IPR038763">
    <property type="entry name" value="DHH_sf"/>
</dbReference>
<protein>
    <submittedName>
        <fullName evidence="3">Bifunctional oligoribonuclease/PAP phosphatase NrnA</fullName>
    </submittedName>
</protein>
<evidence type="ECO:0000313" key="4">
    <source>
        <dbReference type="Proteomes" id="UP000229523"/>
    </source>
</evidence>
<comment type="caution">
    <text evidence="3">The sequence shown here is derived from an EMBL/GenBank/DDBJ whole genome shotgun (WGS) entry which is preliminary data.</text>
</comment>
<keyword evidence="4" id="KW-1185">Reference proteome</keyword>
<evidence type="ECO:0000259" key="1">
    <source>
        <dbReference type="Pfam" id="PF01368"/>
    </source>
</evidence>
<name>A0A2G5NP29_9STAP</name>
<dbReference type="PANTHER" id="PTHR47618">
    <property type="entry name" value="BIFUNCTIONAL OLIGORIBONUCLEASE AND PAP PHOSPHATASE NRNA"/>
    <property type="match status" value="1"/>
</dbReference>
<dbReference type="Pfam" id="PF01368">
    <property type="entry name" value="DHH"/>
    <property type="match status" value="1"/>
</dbReference>
<dbReference type="Gene3D" id="3.10.310.30">
    <property type="match status" value="1"/>
</dbReference>
<reference evidence="3 4" key="1">
    <citation type="journal article" date="2018" name="Front. Microbiol.">
        <title>Description and Comparative Genomics of Macrococcus caseolyticus subsp. hominis subsp. nov., Macrococcus goetzii sp. nov., Macrococcus epidermidis sp. nov., and Macrococcus bohemicus sp. nov., Novel Macrococci From Human Clinical Material With Virulence Potential and Suspected Uptake of Foreign DNA by Natural Transformation.</title>
        <authorList>
            <person name="Maslanova I."/>
            <person name="Wertheimer Z."/>
            <person name="Sedlacek I."/>
            <person name="Svec P."/>
            <person name="Indrakova A."/>
            <person name="Kovarovic V."/>
            <person name="Schumann P."/>
            <person name="Sproer C."/>
            <person name="Kralova S."/>
            <person name="Sedo O."/>
            <person name="Kristofova L."/>
            <person name="Vrbovska V."/>
            <person name="Fuzik T."/>
            <person name="Petras P."/>
            <person name="Zdrahal Z."/>
            <person name="Ruzickova V."/>
            <person name="Doskar J."/>
            <person name="Pantucek R."/>
        </authorList>
    </citation>
    <scope>NUCLEOTIDE SEQUENCE [LARGE SCALE GENOMIC DNA]</scope>
    <source>
        <strain evidence="3 4">CCM 4927</strain>
    </source>
</reference>
<dbReference type="RefSeq" id="WP_099579909.1">
    <property type="nucleotide sequence ID" value="NZ_MJBI02000001.1"/>
</dbReference>
<dbReference type="PANTHER" id="PTHR47618:SF1">
    <property type="entry name" value="BIFUNCTIONAL OLIGORIBONUCLEASE AND PAP PHOSPHATASE NRNA"/>
    <property type="match status" value="1"/>
</dbReference>
<dbReference type="SUPFAM" id="SSF64182">
    <property type="entry name" value="DHH phosphoesterases"/>
    <property type="match status" value="1"/>
</dbReference>
<dbReference type="AlphaFoldDB" id="A0A2G5NP29"/>
<dbReference type="InterPro" id="IPR003156">
    <property type="entry name" value="DHHA1_dom"/>
</dbReference>
<proteinExistence type="predicted"/>
<dbReference type="InterPro" id="IPR001667">
    <property type="entry name" value="DDH_dom"/>
</dbReference>
<accession>A0A2G5NP29</accession>
<feature type="domain" description="DHHA1" evidence="2">
    <location>
        <begin position="227"/>
        <end position="313"/>
    </location>
</feature>
<gene>
    <name evidence="3" type="ORF">BFS35_000670</name>
</gene>
<sequence>MNKTEIGALIEKINAYDTIIIFRHVRPDPDAIGSQLGFKHAIQKLFPNKNVYAVGSSVDNLNFIGEMDEINDAIFTDALALVLDTANAPRIDDERYKLCKSIIKIDHHPPVDQYGEINIVNTDSSSTSEIIYEILLNIGYGTDLITREVARCLYIGIVGDTGRFLFNNTTSRTMAIASELLKYDIDHTQMINQMQQRDLTSIRFQGYVLQHFIFEEGVGYIFITKEILEQFNISASAASLFVNSLADTQGIKAWAFAIDESSEIRVRLRSKGVVINELAAEYNGGGHPLASGASVYSVEELERLIAQLKALVNA</sequence>
<dbReference type="EMBL" id="MJBI02000001">
    <property type="protein sequence ID" value="RAI82229.1"/>
    <property type="molecule type" value="Genomic_DNA"/>
</dbReference>
<dbReference type="InterPro" id="IPR051319">
    <property type="entry name" value="Oligoribo/pAp-PDE_c-di-AMP_PDE"/>
</dbReference>
<feature type="domain" description="DDH" evidence="1">
    <location>
        <begin position="19"/>
        <end position="157"/>
    </location>
</feature>
<dbReference type="Pfam" id="PF02272">
    <property type="entry name" value="DHHA1"/>
    <property type="match status" value="1"/>
</dbReference>
<evidence type="ECO:0000313" key="3">
    <source>
        <dbReference type="EMBL" id="RAI82229.1"/>
    </source>
</evidence>